<evidence type="ECO:0000313" key="3">
    <source>
        <dbReference type="Proteomes" id="UP001239462"/>
    </source>
</evidence>
<dbReference type="RefSeq" id="WP_289162502.1">
    <property type="nucleotide sequence ID" value="NZ_JASZZN010000003.1"/>
</dbReference>
<dbReference type="EMBL" id="JASZZN010000003">
    <property type="protein sequence ID" value="MDM4014891.1"/>
    <property type="molecule type" value="Genomic_DNA"/>
</dbReference>
<sequence length="216" mass="23165">MTNSQRLATVRAHLCQWIQSTYAIGIDTEDLASGIGILSESILIREGYYVGRNFKIGTGDGEIRATWFMEPDEIKVRRLDGEIIVVFSSDEILGEQATPIEATTQVGATDDVSEEESRDEFDVAAHEESADDVAKDDAEREIAVTADVKQAELADTEVEGEVASESEEAPATIPITTRDAGVAEGEAAAEGSQSERADQSAQDGDAEHDNDVSKAA</sequence>
<proteinExistence type="predicted"/>
<feature type="compositionally biased region" description="Basic and acidic residues" evidence="1">
    <location>
        <begin position="205"/>
        <end position="216"/>
    </location>
</feature>
<gene>
    <name evidence="2" type="ORF">QTN89_05575</name>
</gene>
<feature type="region of interest" description="Disordered" evidence="1">
    <location>
        <begin position="100"/>
        <end position="216"/>
    </location>
</feature>
<accession>A0ABT7PF78</accession>
<evidence type="ECO:0000256" key="1">
    <source>
        <dbReference type="SAM" id="MobiDB-lite"/>
    </source>
</evidence>
<reference evidence="2 3" key="1">
    <citation type="submission" date="2023-06" db="EMBL/GenBank/DDBJ databases">
        <title>Roseiconus lacunae JC819 isolated from Gulf of Mannar region, Tamil Nadu.</title>
        <authorList>
            <person name="Pk S."/>
            <person name="Ch S."/>
            <person name="Ch V.R."/>
        </authorList>
    </citation>
    <scope>NUCLEOTIDE SEQUENCE [LARGE SCALE GENOMIC DNA]</scope>
    <source>
        <strain evidence="2 3">JC819</strain>
    </source>
</reference>
<comment type="caution">
    <text evidence="2">The sequence shown here is derived from an EMBL/GenBank/DDBJ whole genome shotgun (WGS) entry which is preliminary data.</text>
</comment>
<organism evidence="2 3">
    <name type="scientific">Roseiconus lacunae</name>
    <dbReference type="NCBI Taxonomy" id="2605694"/>
    <lineage>
        <taxon>Bacteria</taxon>
        <taxon>Pseudomonadati</taxon>
        <taxon>Planctomycetota</taxon>
        <taxon>Planctomycetia</taxon>
        <taxon>Pirellulales</taxon>
        <taxon>Pirellulaceae</taxon>
        <taxon>Roseiconus</taxon>
    </lineage>
</organism>
<feature type="compositionally biased region" description="Low complexity" evidence="1">
    <location>
        <begin position="180"/>
        <end position="191"/>
    </location>
</feature>
<protein>
    <submittedName>
        <fullName evidence="2">Uncharacterized protein</fullName>
    </submittedName>
</protein>
<evidence type="ECO:0000313" key="2">
    <source>
        <dbReference type="EMBL" id="MDM4014891.1"/>
    </source>
</evidence>
<dbReference type="Proteomes" id="UP001239462">
    <property type="component" value="Unassembled WGS sequence"/>
</dbReference>
<keyword evidence="3" id="KW-1185">Reference proteome</keyword>
<feature type="compositionally biased region" description="Basic and acidic residues" evidence="1">
    <location>
        <begin position="120"/>
        <end position="142"/>
    </location>
</feature>
<name>A0ABT7PF78_9BACT</name>
<feature type="compositionally biased region" description="Acidic residues" evidence="1">
    <location>
        <begin position="154"/>
        <end position="168"/>
    </location>
</feature>